<gene>
    <name evidence="1" type="ORF">METZ01_LOCUS165728</name>
</gene>
<feature type="non-terminal residue" evidence="1">
    <location>
        <position position="80"/>
    </location>
</feature>
<dbReference type="AlphaFoldDB" id="A0A382BGT7"/>
<proteinExistence type="predicted"/>
<evidence type="ECO:0000313" key="1">
    <source>
        <dbReference type="EMBL" id="SVB12874.1"/>
    </source>
</evidence>
<dbReference type="EMBL" id="UINC01029707">
    <property type="protein sequence ID" value="SVB12874.1"/>
    <property type="molecule type" value="Genomic_DNA"/>
</dbReference>
<reference evidence="1" key="1">
    <citation type="submission" date="2018-05" db="EMBL/GenBank/DDBJ databases">
        <authorList>
            <person name="Lanie J.A."/>
            <person name="Ng W.-L."/>
            <person name="Kazmierczak K.M."/>
            <person name="Andrzejewski T.M."/>
            <person name="Davidsen T.M."/>
            <person name="Wayne K.J."/>
            <person name="Tettelin H."/>
            <person name="Glass J.I."/>
            <person name="Rusch D."/>
            <person name="Podicherti R."/>
            <person name="Tsui H.-C.T."/>
            <person name="Winkler M.E."/>
        </authorList>
    </citation>
    <scope>NUCLEOTIDE SEQUENCE</scope>
</reference>
<protein>
    <submittedName>
        <fullName evidence="1">Uncharacterized protein</fullName>
    </submittedName>
</protein>
<sequence>MKQLDRHYPELNQRAAGWLNFLYQKATTPDDWTEDGDPHEWWDRSSTPPMCSFPRFDLQESTYALGLMADRTPAWREVYT</sequence>
<accession>A0A382BGT7</accession>
<name>A0A382BGT7_9ZZZZ</name>
<organism evidence="1">
    <name type="scientific">marine metagenome</name>
    <dbReference type="NCBI Taxonomy" id="408172"/>
    <lineage>
        <taxon>unclassified sequences</taxon>
        <taxon>metagenomes</taxon>
        <taxon>ecological metagenomes</taxon>
    </lineage>
</organism>